<accession>A0A844WB70</accession>
<dbReference type="RefSeq" id="WP_160382610.1">
    <property type="nucleotide sequence ID" value="NZ_WNXQ01000004.1"/>
</dbReference>
<evidence type="ECO:0000256" key="2">
    <source>
        <dbReference type="ARBA" id="ARBA00023027"/>
    </source>
</evidence>
<dbReference type="Pfam" id="PF01494">
    <property type="entry name" value="FAD_binding_3"/>
    <property type="match status" value="1"/>
</dbReference>
<gene>
    <name evidence="4" type="ORF">GLS40_09975</name>
</gene>
<dbReference type="InterPro" id="IPR002938">
    <property type="entry name" value="FAD-bd"/>
</dbReference>
<organism evidence="4 5">
    <name type="scientific">Pseudooceanicola pacificus</name>
    <dbReference type="NCBI Taxonomy" id="2676438"/>
    <lineage>
        <taxon>Bacteria</taxon>
        <taxon>Pseudomonadati</taxon>
        <taxon>Pseudomonadota</taxon>
        <taxon>Alphaproteobacteria</taxon>
        <taxon>Rhodobacterales</taxon>
        <taxon>Paracoccaceae</taxon>
        <taxon>Pseudooceanicola</taxon>
    </lineage>
</organism>
<keyword evidence="2" id="KW-0520">NAD</keyword>
<protein>
    <submittedName>
        <fullName evidence="4">Monooxygenase</fullName>
    </submittedName>
</protein>
<evidence type="ECO:0000256" key="1">
    <source>
        <dbReference type="ARBA" id="ARBA00023002"/>
    </source>
</evidence>
<dbReference type="PRINTS" id="PR00420">
    <property type="entry name" value="RNGMNOXGNASE"/>
</dbReference>
<dbReference type="GO" id="GO:0071949">
    <property type="term" value="F:FAD binding"/>
    <property type="evidence" value="ECO:0007669"/>
    <property type="project" value="InterPro"/>
</dbReference>
<evidence type="ECO:0000313" key="4">
    <source>
        <dbReference type="EMBL" id="MWB78353.1"/>
    </source>
</evidence>
<dbReference type="PANTHER" id="PTHR43476">
    <property type="entry name" value="3-(3-HYDROXY-PHENYL)PROPIONATE/3-HYDROXYCINNAMIC ACID HYDROXYLASE"/>
    <property type="match status" value="1"/>
</dbReference>
<sequence length="396" mass="43803">MDDVIIVGGGPTGFLNALGLARAGVKVRLLERAPGIQDSPRAMVYHWSVLDGIEKLGILDDAYRIGFKKQDYCYLVHKTQEKIFFSLNVLEGHVRHPNNLHMGQNKLAEIAMARLSNHANAKVEFDTKVTGLTQDAEGVTVRAEAPGGPVEHRAKYVIGADGAASTVRELLELPFEGMTWPERFVATNLYYDFEKFGYARSMMVIDDRDGAIIAKIDNDGLWRCTYMEDASLPEETFMERLPEAYSRLLPGNESYEVKLASPYRMHQRSAPTFRKGRVVLAGDAAHATNPTGGLGLTSGLFDTFALYPTLAAIIMNGATDDALDRWSAERKDKFDNIASPQAVKNKRMIYHANGGGQALEEALIGMRQLTDHPDVARERAMFTKTLETAPPLPETV</sequence>
<comment type="caution">
    <text evidence="4">The sequence shown here is derived from an EMBL/GenBank/DDBJ whole genome shotgun (WGS) entry which is preliminary data.</text>
</comment>
<proteinExistence type="predicted"/>
<reference evidence="4 5" key="1">
    <citation type="submission" date="2019-11" db="EMBL/GenBank/DDBJ databases">
        <title>Pseudooceanicola pacifica sp. nov., isolated from deep-sea sediment of the Pacific Ocean.</title>
        <authorList>
            <person name="Lyu L."/>
        </authorList>
    </citation>
    <scope>NUCLEOTIDE SEQUENCE [LARGE SCALE GENOMIC DNA]</scope>
    <source>
        <strain evidence="4 5">216_PA32_1</strain>
    </source>
</reference>
<dbReference type="PANTHER" id="PTHR43476:SF4">
    <property type="entry name" value="BLR0106 PROTEIN"/>
    <property type="match status" value="1"/>
</dbReference>
<dbReference type="InterPro" id="IPR036188">
    <property type="entry name" value="FAD/NAD-bd_sf"/>
</dbReference>
<dbReference type="SUPFAM" id="SSF51905">
    <property type="entry name" value="FAD/NAD(P)-binding domain"/>
    <property type="match status" value="1"/>
</dbReference>
<keyword evidence="4" id="KW-0503">Monooxygenase</keyword>
<feature type="domain" description="FAD-binding" evidence="3">
    <location>
        <begin position="3"/>
        <end position="332"/>
    </location>
</feature>
<evidence type="ECO:0000259" key="3">
    <source>
        <dbReference type="Pfam" id="PF01494"/>
    </source>
</evidence>
<evidence type="ECO:0000313" key="5">
    <source>
        <dbReference type="Proteomes" id="UP000443843"/>
    </source>
</evidence>
<dbReference type="InterPro" id="IPR050631">
    <property type="entry name" value="PheA/TfdB_FAD_monoxygenase"/>
</dbReference>
<dbReference type="GO" id="GO:0004497">
    <property type="term" value="F:monooxygenase activity"/>
    <property type="evidence" value="ECO:0007669"/>
    <property type="project" value="UniProtKB-KW"/>
</dbReference>
<dbReference type="Gene3D" id="3.50.50.60">
    <property type="entry name" value="FAD/NAD(P)-binding domain"/>
    <property type="match status" value="1"/>
</dbReference>
<dbReference type="AlphaFoldDB" id="A0A844WB70"/>
<dbReference type="EMBL" id="WNXQ01000004">
    <property type="protein sequence ID" value="MWB78353.1"/>
    <property type="molecule type" value="Genomic_DNA"/>
</dbReference>
<dbReference type="Proteomes" id="UP000443843">
    <property type="component" value="Unassembled WGS sequence"/>
</dbReference>
<name>A0A844WB70_9RHOB</name>
<keyword evidence="5" id="KW-1185">Reference proteome</keyword>
<keyword evidence="1" id="KW-0560">Oxidoreductase</keyword>
<dbReference type="Gene3D" id="3.30.70.2450">
    <property type="match status" value="1"/>
</dbReference>